<evidence type="ECO:0000256" key="3">
    <source>
        <dbReference type="ARBA" id="ARBA00022643"/>
    </source>
</evidence>
<dbReference type="PIRSF" id="PIRSF000190">
    <property type="entry name" value="Pyd_amn-ph_oxd"/>
    <property type="match status" value="1"/>
</dbReference>
<comment type="catalytic activity">
    <reaction evidence="5">
        <text>pyridoxine 5'-phosphate + O2 = pyridoxal 5'-phosphate + H2O2</text>
        <dbReference type="Rhea" id="RHEA:15149"/>
        <dbReference type="ChEBI" id="CHEBI:15379"/>
        <dbReference type="ChEBI" id="CHEBI:16240"/>
        <dbReference type="ChEBI" id="CHEBI:58589"/>
        <dbReference type="ChEBI" id="CHEBI:597326"/>
        <dbReference type="EC" id="1.4.3.5"/>
    </reaction>
</comment>
<dbReference type="RefSeq" id="WP_112782132.1">
    <property type="nucleotide sequence ID" value="NZ_CP030041.1"/>
</dbReference>
<evidence type="ECO:0000259" key="8">
    <source>
        <dbReference type="Pfam" id="PF01243"/>
    </source>
</evidence>
<comment type="subunit">
    <text evidence="5">Homodimer.</text>
</comment>
<dbReference type="EMBL" id="CP030041">
    <property type="protein sequence ID" value="AWW28710.1"/>
    <property type="molecule type" value="Genomic_DNA"/>
</dbReference>
<evidence type="ECO:0000256" key="7">
    <source>
        <dbReference type="PIRSR" id="PIRSR000190-2"/>
    </source>
</evidence>
<organism evidence="10 11">
    <name type="scientific">Echinicola strongylocentroti</name>
    <dbReference type="NCBI Taxonomy" id="1795355"/>
    <lineage>
        <taxon>Bacteria</taxon>
        <taxon>Pseudomonadati</taxon>
        <taxon>Bacteroidota</taxon>
        <taxon>Cytophagia</taxon>
        <taxon>Cytophagales</taxon>
        <taxon>Cyclobacteriaceae</taxon>
        <taxon>Echinicola</taxon>
    </lineage>
</organism>
<evidence type="ECO:0000313" key="11">
    <source>
        <dbReference type="Proteomes" id="UP000248688"/>
    </source>
</evidence>
<feature type="binding site" evidence="5 7">
    <location>
        <begin position="138"/>
        <end position="139"/>
    </location>
    <ligand>
        <name>FMN</name>
        <dbReference type="ChEBI" id="CHEBI:58210"/>
    </ligand>
</feature>
<dbReference type="GO" id="GO:0008615">
    <property type="term" value="P:pyridoxine biosynthetic process"/>
    <property type="evidence" value="ECO:0007669"/>
    <property type="project" value="UniProtKB-UniRule"/>
</dbReference>
<dbReference type="UniPathway" id="UPA01068">
    <property type="reaction ID" value="UER00304"/>
</dbReference>
<name>A0A2Z4ID11_9BACT</name>
<dbReference type="PANTHER" id="PTHR10851:SF0">
    <property type="entry name" value="PYRIDOXINE-5'-PHOSPHATE OXIDASE"/>
    <property type="match status" value="1"/>
</dbReference>
<keyword evidence="11" id="KW-1185">Reference proteome</keyword>
<feature type="domain" description="Pyridoxine 5'-phosphate oxidase dimerisation C-terminal" evidence="9">
    <location>
        <begin position="170"/>
        <end position="211"/>
    </location>
</feature>
<reference evidence="10 11" key="1">
    <citation type="submission" date="2018-06" db="EMBL/GenBank/DDBJ databases">
        <title>Echinicola strongylocentroti sp. nov., isolated from a sea urchin Strongylocentrotus intermedius.</title>
        <authorList>
            <person name="Bae S.S."/>
        </authorList>
    </citation>
    <scope>NUCLEOTIDE SEQUENCE [LARGE SCALE GENOMIC DNA]</scope>
    <source>
        <strain evidence="10 11">MEBiC08714</strain>
    </source>
</reference>
<feature type="binding site" evidence="6">
    <location>
        <begin position="7"/>
        <end position="10"/>
    </location>
    <ligand>
        <name>substrate</name>
    </ligand>
</feature>
<dbReference type="GO" id="GO:0010181">
    <property type="term" value="F:FMN binding"/>
    <property type="evidence" value="ECO:0007669"/>
    <property type="project" value="UniProtKB-UniRule"/>
</dbReference>
<gene>
    <name evidence="5 10" type="primary">pdxH</name>
    <name evidence="10" type="ORF">DN752_00355</name>
</gene>
<dbReference type="AlphaFoldDB" id="A0A2Z4ID11"/>
<feature type="binding site" evidence="5 6">
    <location>
        <position position="65"/>
    </location>
    <ligand>
        <name>substrate</name>
    </ligand>
</feature>
<accession>A0A2Z4ID11</accession>
<evidence type="ECO:0000313" key="10">
    <source>
        <dbReference type="EMBL" id="AWW28710.1"/>
    </source>
</evidence>
<dbReference type="NCBIfam" id="NF004231">
    <property type="entry name" value="PRK05679.1"/>
    <property type="match status" value="1"/>
</dbReference>
<feature type="binding site" evidence="5 7">
    <location>
        <position position="80"/>
    </location>
    <ligand>
        <name>FMN</name>
        <dbReference type="ChEBI" id="CHEBI:58210"/>
    </ligand>
</feature>
<feature type="binding site" evidence="5 6">
    <location>
        <position position="121"/>
    </location>
    <ligand>
        <name>substrate</name>
    </ligand>
</feature>
<dbReference type="PROSITE" id="PS01064">
    <property type="entry name" value="PYRIDOX_OXIDASE"/>
    <property type="match status" value="1"/>
</dbReference>
<dbReference type="Pfam" id="PF10590">
    <property type="entry name" value="PNP_phzG_C"/>
    <property type="match status" value="1"/>
</dbReference>
<dbReference type="InterPro" id="IPR012349">
    <property type="entry name" value="Split_barrel_FMN-bd"/>
</dbReference>
<dbReference type="InterPro" id="IPR019576">
    <property type="entry name" value="Pyridoxamine_oxidase_dimer_C"/>
</dbReference>
<keyword evidence="3 5" id="KW-0288">FMN</keyword>
<dbReference type="Pfam" id="PF01243">
    <property type="entry name" value="PNPOx_N"/>
    <property type="match status" value="1"/>
</dbReference>
<comment type="function">
    <text evidence="5">Catalyzes the oxidation of either pyridoxine 5'-phosphate (PNP) or pyridoxamine 5'-phosphate (PMP) into pyridoxal 5'-phosphate (PLP).</text>
</comment>
<dbReference type="OrthoDB" id="9780392at2"/>
<evidence type="ECO:0000256" key="6">
    <source>
        <dbReference type="PIRSR" id="PIRSR000190-1"/>
    </source>
</evidence>
<dbReference type="InterPro" id="IPR000659">
    <property type="entry name" value="Pyridox_Oxase"/>
</dbReference>
<feature type="binding site" evidence="5 7">
    <location>
        <begin position="74"/>
        <end position="75"/>
    </location>
    <ligand>
        <name>FMN</name>
        <dbReference type="ChEBI" id="CHEBI:58210"/>
    </ligand>
</feature>
<dbReference type="NCBIfam" id="TIGR00558">
    <property type="entry name" value="pdxH"/>
    <property type="match status" value="1"/>
</dbReference>
<comment type="pathway">
    <text evidence="5">Cofactor metabolism; pyridoxal 5'-phosphate salvage; pyridoxal 5'-phosphate from pyridoxamine 5'-phosphate: step 1/1.</text>
</comment>
<dbReference type="SUPFAM" id="SSF50475">
    <property type="entry name" value="FMN-binding split barrel"/>
    <property type="match status" value="1"/>
</dbReference>
<feature type="binding site" evidence="5 6">
    <location>
        <position position="125"/>
    </location>
    <ligand>
        <name>substrate</name>
    </ligand>
</feature>
<evidence type="ECO:0000256" key="5">
    <source>
        <dbReference type="HAMAP-Rule" id="MF_01629"/>
    </source>
</evidence>
<dbReference type="PANTHER" id="PTHR10851">
    <property type="entry name" value="PYRIDOXINE-5-PHOSPHATE OXIDASE"/>
    <property type="match status" value="1"/>
</dbReference>
<comment type="catalytic activity">
    <reaction evidence="5">
        <text>pyridoxamine 5'-phosphate + O2 + H2O = pyridoxal 5'-phosphate + H2O2 + NH4(+)</text>
        <dbReference type="Rhea" id="RHEA:15817"/>
        <dbReference type="ChEBI" id="CHEBI:15377"/>
        <dbReference type="ChEBI" id="CHEBI:15379"/>
        <dbReference type="ChEBI" id="CHEBI:16240"/>
        <dbReference type="ChEBI" id="CHEBI:28938"/>
        <dbReference type="ChEBI" id="CHEBI:58451"/>
        <dbReference type="ChEBI" id="CHEBI:597326"/>
        <dbReference type="EC" id="1.4.3.5"/>
    </reaction>
</comment>
<proteinExistence type="inferred from homology"/>
<dbReference type="Proteomes" id="UP000248688">
    <property type="component" value="Chromosome"/>
</dbReference>
<feature type="binding site" evidence="5 7">
    <location>
        <position position="103"/>
    </location>
    <ligand>
        <name>FMN</name>
        <dbReference type="ChEBI" id="CHEBI:58210"/>
    </ligand>
</feature>
<keyword evidence="5" id="KW-0664">Pyridoxine biosynthesis</keyword>
<feature type="binding site" evidence="5 6">
    <location>
        <position position="129"/>
    </location>
    <ligand>
        <name>substrate</name>
    </ligand>
</feature>
<comment type="similarity">
    <text evidence="1 5">Belongs to the pyridoxamine 5'-phosphate oxidase family.</text>
</comment>
<feature type="domain" description="Pyridoxamine 5'-phosphate oxidase N-terminal" evidence="8">
    <location>
        <begin position="32"/>
        <end position="155"/>
    </location>
</feature>
<evidence type="ECO:0000256" key="4">
    <source>
        <dbReference type="ARBA" id="ARBA00023002"/>
    </source>
</evidence>
<feature type="binding site" evidence="5 7">
    <location>
        <position position="183"/>
    </location>
    <ligand>
        <name>FMN</name>
        <dbReference type="ChEBI" id="CHEBI:58210"/>
    </ligand>
</feature>
<feature type="binding site" evidence="5 6">
    <location>
        <begin position="189"/>
        <end position="191"/>
    </location>
    <ligand>
        <name>substrate</name>
    </ligand>
</feature>
<dbReference type="Gene3D" id="2.30.110.10">
    <property type="entry name" value="Electron Transport, Fmn-binding Protein, Chain A"/>
    <property type="match status" value="1"/>
</dbReference>
<comment type="cofactor">
    <cofactor evidence="5 7">
        <name>FMN</name>
        <dbReference type="ChEBI" id="CHEBI:58210"/>
    </cofactor>
    <text evidence="5 7">Binds 1 FMN per subunit.</text>
</comment>
<feature type="binding site" evidence="5 7">
    <location>
        <begin position="60"/>
        <end position="65"/>
    </location>
    <ligand>
        <name>FMN</name>
        <dbReference type="ChEBI" id="CHEBI:58210"/>
    </ligand>
</feature>
<keyword evidence="4 5" id="KW-0560">Oxidoreductase</keyword>
<evidence type="ECO:0000259" key="9">
    <source>
        <dbReference type="Pfam" id="PF10590"/>
    </source>
</evidence>
<dbReference type="InterPro" id="IPR011576">
    <property type="entry name" value="Pyridox_Oxase_N"/>
</dbReference>
<evidence type="ECO:0000256" key="2">
    <source>
        <dbReference type="ARBA" id="ARBA00022630"/>
    </source>
</evidence>
<dbReference type="KEGG" id="est:DN752_00355"/>
<feature type="binding site" evidence="5 7">
    <location>
        <position position="81"/>
    </location>
    <ligand>
        <name>FMN</name>
        <dbReference type="ChEBI" id="CHEBI:58210"/>
    </ligand>
</feature>
<dbReference type="HAMAP" id="MF_01629">
    <property type="entry name" value="PdxH"/>
    <property type="match status" value="1"/>
</dbReference>
<comment type="pathway">
    <text evidence="5">Cofactor metabolism; pyridoxal 5'-phosphate salvage; pyridoxal 5'-phosphate from pyridoxine 5'-phosphate: step 1/1.</text>
</comment>
<dbReference type="InterPro" id="IPR019740">
    <property type="entry name" value="Pyridox_Oxase_CS"/>
</dbReference>
<dbReference type="GO" id="GO:0004733">
    <property type="term" value="F:pyridoxamine phosphate oxidase activity"/>
    <property type="evidence" value="ECO:0007669"/>
    <property type="project" value="UniProtKB-UniRule"/>
</dbReference>
<evidence type="ECO:0000256" key="1">
    <source>
        <dbReference type="ARBA" id="ARBA00007301"/>
    </source>
</evidence>
<feature type="binding site" evidence="5 7">
    <location>
        <position position="193"/>
    </location>
    <ligand>
        <name>FMN</name>
        <dbReference type="ChEBI" id="CHEBI:58210"/>
    </ligand>
</feature>
<sequence>MDLASIRTEYSLKSLDVNKLDASPLSQFQIWLDEAILSKVNEPNAMNLATVGPDYRPSARIVLLKGIDTGFIFYTNYASKKGEEIAQHQSVALTFFWPELQRQVRIEGNAEKVSREMSDEYFLSRPKGSQVGAWASPQSQEIPDRSFLELREKKMQARFVSEQLSRPPHWGGYRVVPDRIEFWQGRQSRLHDRIAYQFQDGGNWIKKRLAP</sequence>
<dbReference type="EC" id="1.4.3.5" evidence="5"/>
<keyword evidence="2 5" id="KW-0285">Flavoprotein</keyword>
<protein>
    <recommendedName>
        <fullName evidence="5">Pyridoxine/pyridoxamine 5'-phosphate oxidase</fullName>
        <ecNumber evidence="5">1.4.3.5</ecNumber>
    </recommendedName>
    <alternativeName>
        <fullName evidence="5">PNP/PMP oxidase</fullName>
        <shortName evidence="5">PNPOx</shortName>
    </alternativeName>
    <alternativeName>
        <fullName evidence="5">Pyridoxal 5'-phosphate synthase</fullName>
    </alternativeName>
</protein>